<dbReference type="Pfam" id="PF12867">
    <property type="entry name" value="DinB_2"/>
    <property type="match status" value="1"/>
</dbReference>
<feature type="domain" description="DinB-like" evidence="2">
    <location>
        <begin position="105"/>
        <end position="228"/>
    </location>
</feature>
<dbReference type="InterPro" id="IPR036249">
    <property type="entry name" value="Thioredoxin-like_sf"/>
</dbReference>
<reference evidence="4" key="1">
    <citation type="submission" date="2017-01" db="EMBL/GenBank/DDBJ databases">
        <title>Genome Analysis of Deinococcus marmoris KOPRI26562.</title>
        <authorList>
            <person name="Kim J.H."/>
            <person name="Oh H.-M."/>
        </authorList>
    </citation>
    <scope>NUCLEOTIDE SEQUENCE [LARGE SCALE GENOMIC DNA]</scope>
    <source>
        <strain evidence="4">PAMC 26633</strain>
    </source>
</reference>
<dbReference type="Gene3D" id="1.20.120.450">
    <property type="entry name" value="dinb family like domain"/>
    <property type="match status" value="1"/>
</dbReference>
<dbReference type="InterPro" id="IPR034660">
    <property type="entry name" value="DinB/YfiT-like"/>
</dbReference>
<feature type="domain" description="Glutaredoxin" evidence="1">
    <location>
        <begin position="14"/>
        <end position="70"/>
    </location>
</feature>
<proteinExistence type="predicted"/>
<dbReference type="Pfam" id="PF00462">
    <property type="entry name" value="Glutaredoxin"/>
    <property type="match status" value="1"/>
</dbReference>
<dbReference type="CDD" id="cd02976">
    <property type="entry name" value="NrdH"/>
    <property type="match status" value="1"/>
</dbReference>
<dbReference type="PROSITE" id="PS51354">
    <property type="entry name" value="GLUTAREDOXIN_2"/>
    <property type="match status" value="1"/>
</dbReference>
<evidence type="ECO:0000313" key="4">
    <source>
        <dbReference type="Proteomes" id="UP000214720"/>
    </source>
</evidence>
<dbReference type="AlphaFoldDB" id="A0A226WPY8"/>
<evidence type="ECO:0000259" key="2">
    <source>
        <dbReference type="Pfam" id="PF12867"/>
    </source>
</evidence>
<comment type="caution">
    <text evidence="3">The sequence shown here is derived from an EMBL/GenBank/DDBJ whole genome shotgun (WGS) entry which is preliminary data.</text>
</comment>
<organism evidence="3 4">
    <name type="scientific">Caballeronia sordidicola</name>
    <name type="common">Burkholderia sordidicola</name>
    <dbReference type="NCBI Taxonomy" id="196367"/>
    <lineage>
        <taxon>Bacteria</taxon>
        <taxon>Pseudomonadati</taxon>
        <taxon>Pseudomonadota</taxon>
        <taxon>Betaproteobacteria</taxon>
        <taxon>Burkholderiales</taxon>
        <taxon>Burkholderiaceae</taxon>
        <taxon>Caballeronia</taxon>
    </lineage>
</organism>
<evidence type="ECO:0000313" key="3">
    <source>
        <dbReference type="EMBL" id="OXC73153.1"/>
    </source>
</evidence>
<dbReference type="EMBL" id="MTHB01000256">
    <property type="protein sequence ID" value="OXC73153.1"/>
    <property type="molecule type" value="Genomic_DNA"/>
</dbReference>
<accession>A0A226WPY8</accession>
<dbReference type="Gene3D" id="3.40.30.10">
    <property type="entry name" value="Glutaredoxin"/>
    <property type="match status" value="1"/>
</dbReference>
<dbReference type="InterPro" id="IPR002109">
    <property type="entry name" value="Glutaredoxin"/>
</dbReference>
<gene>
    <name evidence="3" type="ORF">BSU04_38070</name>
</gene>
<dbReference type="SUPFAM" id="SSF52833">
    <property type="entry name" value="Thioredoxin-like"/>
    <property type="match status" value="1"/>
</dbReference>
<name>A0A226WPY8_CABSO</name>
<sequence length="260" mass="29552">MTETSTDPTTAAHIKVFWQPGCSSCLRTKEFLTEQGIEFESLDVHNDPAARAQLTELGARSVPVVSIGKRYTFCQSIHDVIKFLDLKTRVMEPLPPAQLVAKLDLVMSATARYVRQFAPGQLKMVFRNRNRTPAGLAFHVFRVAEMGMEAAQGIALRFESFDELPPNEWSGEDIAKWGEDVHARFLAWWETQKNASMDFKVQTYYGVRPFHEILERTAWHAAQHTRQIMLMLESDGIKPVEPVTAADLEGLPLPHEVWDR</sequence>
<evidence type="ECO:0000259" key="1">
    <source>
        <dbReference type="Pfam" id="PF00462"/>
    </source>
</evidence>
<dbReference type="InterPro" id="IPR024775">
    <property type="entry name" value="DinB-like"/>
</dbReference>
<dbReference type="SUPFAM" id="SSF109854">
    <property type="entry name" value="DinB/YfiT-like putative metalloenzymes"/>
    <property type="match status" value="1"/>
</dbReference>
<dbReference type="OrthoDB" id="8991911at2"/>
<dbReference type="RefSeq" id="WP_089165057.1">
    <property type="nucleotide sequence ID" value="NZ_MTHB01000256.1"/>
</dbReference>
<protein>
    <submittedName>
        <fullName evidence="3">Glutaredoxin-like protein NrdH, required for reduction of Ribonucleotide reductase class Ib</fullName>
    </submittedName>
</protein>
<dbReference type="Proteomes" id="UP000214720">
    <property type="component" value="Unassembled WGS sequence"/>
</dbReference>